<name>A0A1T5EL78_9FLAO</name>
<dbReference type="EMBL" id="FUYY01000011">
    <property type="protein sequence ID" value="SKB84687.1"/>
    <property type="molecule type" value="Genomic_DNA"/>
</dbReference>
<keyword evidence="5" id="KW-1185">Reference proteome</keyword>
<evidence type="ECO:0000256" key="1">
    <source>
        <dbReference type="SAM" id="Phobius"/>
    </source>
</evidence>
<evidence type="ECO:0000313" key="5">
    <source>
        <dbReference type="Proteomes" id="UP000190230"/>
    </source>
</evidence>
<evidence type="ECO:0000313" key="4">
    <source>
        <dbReference type="EMBL" id="SKB84687.1"/>
    </source>
</evidence>
<evidence type="ECO:0000259" key="3">
    <source>
        <dbReference type="Pfam" id="PF04536"/>
    </source>
</evidence>
<dbReference type="Gene3D" id="3.10.310.50">
    <property type="match status" value="1"/>
</dbReference>
<dbReference type="PANTHER" id="PTHR30373">
    <property type="entry name" value="UPF0603 PROTEIN YGCG"/>
    <property type="match status" value="1"/>
</dbReference>
<reference evidence="5" key="1">
    <citation type="submission" date="2017-02" db="EMBL/GenBank/DDBJ databases">
        <authorList>
            <person name="Varghese N."/>
            <person name="Submissions S."/>
        </authorList>
    </citation>
    <scope>NUCLEOTIDE SEQUENCE [LARGE SCALE GENOMIC DNA]</scope>
    <source>
        <strain evidence="5">DSM 23405</strain>
    </source>
</reference>
<sequence>MPHFNKRFKVLFLFFLVFSGFIFAQRDIPPKPAEETSVYDGADILSSSEEKQLEQKLINYADTTSTQIVIATIASLQGEYEGVYAAEWAQEWGIGQNEKDNGLLVLVAENDRKIWITTGYGLEEYLTDARSKQIIEQVILPEFRNGSYYNGLDAGTTAIFQVLSGTFKGTPQAQNSERGFPLQGIVMLIIFVVIIISFFKRRGGGGRNGGRRSAGDTFLDAIILSSLGRGTFGGGSSGGGFGGGGGFSGGFGGGGFGGGGAGGSW</sequence>
<dbReference type="OrthoDB" id="9810918at2"/>
<dbReference type="RefSeq" id="WP_079722068.1">
    <property type="nucleotide sequence ID" value="NZ_FUYY01000011.1"/>
</dbReference>
<keyword evidence="1" id="KW-0812">Transmembrane</keyword>
<dbReference type="STRING" id="241145.SAMN05660776_0069"/>
<dbReference type="Pfam" id="PF04536">
    <property type="entry name" value="TPM_phosphatase"/>
    <property type="match status" value="1"/>
</dbReference>
<keyword evidence="1" id="KW-0472">Membrane</keyword>
<dbReference type="Proteomes" id="UP000190230">
    <property type="component" value="Unassembled WGS sequence"/>
</dbReference>
<keyword evidence="1" id="KW-1133">Transmembrane helix</keyword>
<dbReference type="InterPro" id="IPR007621">
    <property type="entry name" value="TPM_dom"/>
</dbReference>
<keyword evidence="2" id="KW-0732">Signal</keyword>
<feature type="signal peptide" evidence="2">
    <location>
        <begin position="1"/>
        <end position="24"/>
    </location>
</feature>
<dbReference type="PANTHER" id="PTHR30373:SF2">
    <property type="entry name" value="UPF0603 PROTEIN YGCG"/>
    <property type="match status" value="1"/>
</dbReference>
<accession>A0A1T5EL78</accession>
<dbReference type="AlphaFoldDB" id="A0A1T5EL78"/>
<organism evidence="4 5">
    <name type="scientific">Salegentibacter holothuriorum</name>
    <dbReference type="NCBI Taxonomy" id="241145"/>
    <lineage>
        <taxon>Bacteria</taxon>
        <taxon>Pseudomonadati</taxon>
        <taxon>Bacteroidota</taxon>
        <taxon>Flavobacteriia</taxon>
        <taxon>Flavobacteriales</taxon>
        <taxon>Flavobacteriaceae</taxon>
        <taxon>Salegentibacter</taxon>
    </lineage>
</organism>
<proteinExistence type="predicted"/>
<evidence type="ECO:0000256" key="2">
    <source>
        <dbReference type="SAM" id="SignalP"/>
    </source>
</evidence>
<gene>
    <name evidence="4" type="ORF">SAMN05660776_0069</name>
</gene>
<feature type="chain" id="PRO_5013182594" description="TPM domain-containing protein" evidence="2">
    <location>
        <begin position="25"/>
        <end position="265"/>
    </location>
</feature>
<protein>
    <recommendedName>
        <fullName evidence="3">TPM domain-containing protein</fullName>
    </recommendedName>
</protein>
<feature type="domain" description="TPM" evidence="3">
    <location>
        <begin position="38"/>
        <end position="161"/>
    </location>
</feature>
<feature type="transmembrane region" description="Helical" evidence="1">
    <location>
        <begin position="180"/>
        <end position="199"/>
    </location>
</feature>